<feature type="compositionally biased region" description="Low complexity" evidence="1">
    <location>
        <begin position="44"/>
        <end position="66"/>
    </location>
</feature>
<dbReference type="EMBL" id="VNIQ01000002">
    <property type="protein sequence ID" value="TYQ06793.1"/>
    <property type="molecule type" value="Genomic_DNA"/>
</dbReference>
<sequence length="105" mass="11214">MVFRGGRRGRPGLLGTVARTAVVAGTAKATSNAMDRRSQRKASEQQAQYDQYEQQQAPPPQQQAAPAAPPAGDDLVSKLQELGRLHQSGVLSDEEFAAAKARLLS</sequence>
<dbReference type="AlphaFoldDB" id="A0A652YUP2"/>
<evidence type="ECO:0000256" key="1">
    <source>
        <dbReference type="SAM" id="MobiDB-lite"/>
    </source>
</evidence>
<organism evidence="2">
    <name type="scientific">Nocardia globerula</name>
    <dbReference type="NCBI Taxonomy" id="1818"/>
    <lineage>
        <taxon>Bacteria</taxon>
        <taxon>Bacillati</taxon>
        <taxon>Actinomycetota</taxon>
        <taxon>Actinomycetes</taxon>
        <taxon>Mycobacteriales</taxon>
        <taxon>Nocardiaceae</taxon>
        <taxon>Nocardia</taxon>
    </lineage>
</organism>
<accession>A0A652YUP2</accession>
<protein>
    <submittedName>
        <fullName evidence="2">Putative oligomerization/nucleic acid binding protein</fullName>
    </submittedName>
</protein>
<feature type="region of interest" description="Disordered" evidence="1">
    <location>
        <begin position="26"/>
        <end position="74"/>
    </location>
</feature>
<reference evidence="2" key="1">
    <citation type="submission" date="2019-07" db="EMBL/GenBank/DDBJ databases">
        <title>Genomic Encyclopedia of Type Strains, Phase IV (KMG-IV): sequencing the most valuable type-strain genomes for metagenomic binning, comparative biology and taxonomic classification.</title>
        <authorList>
            <person name="Goeker M."/>
        </authorList>
    </citation>
    <scope>NUCLEOTIDE SEQUENCE</scope>
    <source>
        <strain evidence="2">DSM 44596</strain>
    </source>
</reference>
<dbReference type="Pfam" id="PF09851">
    <property type="entry name" value="SHOCT"/>
    <property type="match status" value="1"/>
</dbReference>
<gene>
    <name evidence="2" type="ORF">FNL38_102937</name>
</gene>
<dbReference type="InterPro" id="IPR018649">
    <property type="entry name" value="SHOCT"/>
</dbReference>
<comment type="caution">
    <text evidence="2">The sequence shown here is derived from an EMBL/GenBank/DDBJ whole genome shotgun (WGS) entry which is preliminary data.</text>
</comment>
<evidence type="ECO:0000313" key="2">
    <source>
        <dbReference type="EMBL" id="TYQ06793.1"/>
    </source>
</evidence>
<feature type="compositionally biased region" description="Basic and acidic residues" evidence="1">
    <location>
        <begin position="34"/>
        <end position="43"/>
    </location>
</feature>
<name>A0A652YUP2_NOCGL</name>
<proteinExistence type="predicted"/>